<dbReference type="EMBL" id="AP026801">
    <property type="protein sequence ID" value="BDR55930.1"/>
    <property type="molecule type" value="Genomic_DNA"/>
</dbReference>
<comment type="similarity">
    <text evidence="1">Belongs to the aspartate/glutamate racemases family.</text>
</comment>
<evidence type="ECO:0000313" key="4">
    <source>
        <dbReference type="Proteomes" id="UP001321804"/>
    </source>
</evidence>
<proteinExistence type="inferred from homology"/>
<protein>
    <submittedName>
        <fullName evidence="3">Racemase</fullName>
    </submittedName>
</protein>
<sequence length="230" mass="26088">MKTIGLLGGMSWESTTDYYRLINETVKKELGGLHSAKCILYSVDFEEIEKYQFANQWDESARVLSDACRSLERAGADYIVICTNTMHKIVDQLQAQIKIPILHIADVTAKELNDHKIDRVGLLGTKFTMEEDFYKNRLIEKGIDVMIPDHDECEKVSSIIYDELCLGQINEDSKQFYLKIVDELHQKGAQGVILGCTEIGELIQQKDTKVPLFDTTRIHAVKAAEMAISK</sequence>
<evidence type="ECO:0000256" key="2">
    <source>
        <dbReference type="ARBA" id="ARBA00023235"/>
    </source>
</evidence>
<keyword evidence="2" id="KW-0413">Isomerase</keyword>
<organism evidence="3 4">
    <name type="scientific">Xylocopilactobacillus apis</name>
    <dbReference type="NCBI Taxonomy" id="2932183"/>
    <lineage>
        <taxon>Bacteria</taxon>
        <taxon>Bacillati</taxon>
        <taxon>Bacillota</taxon>
        <taxon>Bacilli</taxon>
        <taxon>Lactobacillales</taxon>
        <taxon>Lactobacillaceae</taxon>
        <taxon>Xylocopilactobacillus</taxon>
    </lineage>
</organism>
<dbReference type="PROSITE" id="PS00923">
    <property type="entry name" value="ASP_GLU_RACEMASE_1"/>
    <property type="match status" value="1"/>
</dbReference>
<reference evidence="3 4" key="1">
    <citation type="journal article" date="2023" name="Microbiol. Spectr.">
        <title>Symbiosis of Carpenter Bees with Uncharacterized Lactic Acid Bacteria Showing NAD Auxotrophy.</title>
        <authorList>
            <person name="Kawasaki S."/>
            <person name="Ozawa K."/>
            <person name="Mori T."/>
            <person name="Yamamoto A."/>
            <person name="Ito M."/>
            <person name="Ohkuma M."/>
            <person name="Sakamoto M."/>
            <person name="Matsutani M."/>
        </authorList>
    </citation>
    <scope>NUCLEOTIDE SEQUENCE [LARGE SCALE GENOMIC DNA]</scope>
    <source>
        <strain evidence="3 4">KimC2</strain>
    </source>
</reference>
<dbReference type="InterPro" id="IPR004380">
    <property type="entry name" value="Asp_race"/>
</dbReference>
<dbReference type="NCBIfam" id="TIGR00035">
    <property type="entry name" value="asp_race"/>
    <property type="match status" value="1"/>
</dbReference>
<dbReference type="RefSeq" id="WP_317697683.1">
    <property type="nucleotide sequence ID" value="NZ_AP026801.1"/>
</dbReference>
<name>A0AAU9D3F3_9LACO</name>
<dbReference type="SUPFAM" id="SSF53681">
    <property type="entry name" value="Aspartate/glutamate racemase"/>
    <property type="match status" value="2"/>
</dbReference>
<dbReference type="InterPro" id="IPR015942">
    <property type="entry name" value="Asp/Glu/hydantoin_racemase"/>
</dbReference>
<dbReference type="Pfam" id="PF01177">
    <property type="entry name" value="Asp_Glu_race"/>
    <property type="match status" value="1"/>
</dbReference>
<dbReference type="PANTHER" id="PTHR21198:SF7">
    <property type="entry name" value="ASPARTATE-GLUTAMATE RACEMASE FAMILY"/>
    <property type="match status" value="1"/>
</dbReference>
<gene>
    <name evidence="3" type="ORF">KIMC2_04920</name>
</gene>
<evidence type="ECO:0000313" key="3">
    <source>
        <dbReference type="EMBL" id="BDR55930.1"/>
    </source>
</evidence>
<dbReference type="Proteomes" id="UP001321804">
    <property type="component" value="Chromosome"/>
</dbReference>
<dbReference type="PANTHER" id="PTHR21198">
    <property type="entry name" value="GLUTAMATE RACEMASE"/>
    <property type="match status" value="1"/>
</dbReference>
<dbReference type="AlphaFoldDB" id="A0AAU9D3F3"/>
<accession>A0AAU9D3F3</accession>
<evidence type="ECO:0000256" key="1">
    <source>
        <dbReference type="ARBA" id="ARBA00007847"/>
    </source>
</evidence>
<dbReference type="Gene3D" id="3.40.50.1860">
    <property type="match status" value="2"/>
</dbReference>
<dbReference type="KEGG" id="xak:KIMC2_04920"/>
<dbReference type="GO" id="GO:0047661">
    <property type="term" value="F:amino-acid racemase activity"/>
    <property type="evidence" value="ECO:0007669"/>
    <property type="project" value="InterPro"/>
</dbReference>
<dbReference type="InterPro" id="IPR001920">
    <property type="entry name" value="Asp/Glu_race"/>
</dbReference>
<dbReference type="InterPro" id="IPR018187">
    <property type="entry name" value="Asp/Glu_racemase_AS_1"/>
</dbReference>
<keyword evidence="4" id="KW-1185">Reference proteome</keyword>